<keyword evidence="14" id="KW-1133">Transmembrane helix</keyword>
<dbReference type="Gene3D" id="3.30.2010.30">
    <property type="match status" value="1"/>
</dbReference>
<evidence type="ECO:0000256" key="7">
    <source>
        <dbReference type="ARBA" id="ARBA00022833"/>
    </source>
</evidence>
<evidence type="ECO:0000313" key="19">
    <source>
        <dbReference type="EMBL" id="KAF9413926.1"/>
    </source>
</evidence>
<dbReference type="InterPro" id="IPR024571">
    <property type="entry name" value="ERAP1-like_C_dom"/>
</dbReference>
<evidence type="ECO:0000256" key="8">
    <source>
        <dbReference type="ARBA" id="ARBA00023049"/>
    </source>
</evidence>
<keyword evidence="9" id="KW-0449">Lipoprotein</keyword>
<evidence type="ECO:0000256" key="2">
    <source>
        <dbReference type="ARBA" id="ARBA00010136"/>
    </source>
</evidence>
<feature type="region of interest" description="Disordered" evidence="13">
    <location>
        <begin position="858"/>
        <end position="916"/>
    </location>
</feature>
<dbReference type="InterPro" id="IPR014782">
    <property type="entry name" value="Peptidase_M1_dom"/>
</dbReference>
<dbReference type="PANTHER" id="PTHR11533">
    <property type="entry name" value="PROTEASE M1 ZINC METALLOPROTEASE"/>
    <property type="match status" value="1"/>
</dbReference>
<feature type="domain" description="Aminopeptidase N-like N-terminal" evidence="18">
    <location>
        <begin position="53"/>
        <end position="245"/>
    </location>
</feature>
<evidence type="ECO:0000256" key="15">
    <source>
        <dbReference type="SAM" id="SignalP"/>
    </source>
</evidence>
<evidence type="ECO:0000256" key="1">
    <source>
        <dbReference type="ARBA" id="ARBA00004609"/>
    </source>
</evidence>
<dbReference type="InterPro" id="IPR045357">
    <property type="entry name" value="Aminopeptidase_N-like_N"/>
</dbReference>
<dbReference type="Proteomes" id="UP000648187">
    <property type="component" value="Unassembled WGS sequence"/>
</dbReference>
<keyword evidence="3" id="KW-0325">Glycoprotein</keyword>
<dbReference type="SUPFAM" id="SSF55486">
    <property type="entry name" value="Metalloproteases ('zincins'), catalytic domain"/>
    <property type="match status" value="2"/>
</dbReference>
<dbReference type="SUPFAM" id="SSF63737">
    <property type="entry name" value="Leukotriene A4 hydrolase N-terminal domain"/>
    <property type="match status" value="2"/>
</dbReference>
<dbReference type="Gene3D" id="1.25.50.20">
    <property type="match status" value="2"/>
</dbReference>
<feature type="domain" description="ERAP1-like C-terminal" evidence="17">
    <location>
        <begin position="580"/>
        <end position="827"/>
    </location>
</feature>
<comment type="subcellular location">
    <subcellularLocation>
        <location evidence="1">Cell membrane</location>
        <topology evidence="1">Lipid-anchor</topology>
        <topology evidence="1">GPI-anchor</topology>
    </subcellularLocation>
</comment>
<comment type="cofactor">
    <cofactor evidence="11">
        <name>Zn(2+)</name>
        <dbReference type="ChEBI" id="CHEBI:29105"/>
    </cofactor>
    <text evidence="11">Binds 1 zinc ion per subunit.</text>
</comment>
<dbReference type="InterPro" id="IPR001930">
    <property type="entry name" value="Peptidase_M1"/>
</dbReference>
<evidence type="ECO:0000256" key="5">
    <source>
        <dbReference type="ARBA" id="ARBA00022723"/>
    </source>
</evidence>
<dbReference type="GO" id="GO:0005615">
    <property type="term" value="C:extracellular space"/>
    <property type="evidence" value="ECO:0007669"/>
    <property type="project" value="TreeGrafter"/>
</dbReference>
<dbReference type="Gene3D" id="1.10.390.10">
    <property type="entry name" value="Neutral Protease Domain 2"/>
    <property type="match status" value="2"/>
</dbReference>
<evidence type="ECO:0000256" key="6">
    <source>
        <dbReference type="ARBA" id="ARBA00022801"/>
    </source>
</evidence>
<keyword evidence="5 11" id="KW-0479">Metal-binding</keyword>
<dbReference type="PANTHER" id="PTHR11533:SF301">
    <property type="entry name" value="AMINOPEPTIDASE"/>
    <property type="match status" value="1"/>
</dbReference>
<proteinExistence type="inferred from homology"/>
<dbReference type="Pfam" id="PF01433">
    <property type="entry name" value="Peptidase_M1"/>
    <property type="match status" value="3"/>
</dbReference>
<dbReference type="FunFam" id="2.60.40.1730:FF:000013">
    <property type="entry name" value="Aminopeptidase"/>
    <property type="match status" value="1"/>
</dbReference>
<comment type="similarity">
    <text evidence="2">Belongs to the peptidase M1 family.</text>
</comment>
<feature type="chain" id="PRO_5032301733" description="Aminopeptidase N" evidence="15">
    <location>
        <begin position="23"/>
        <end position="1928"/>
    </location>
</feature>
<protein>
    <recommendedName>
        <fullName evidence="21">Aminopeptidase N</fullName>
    </recommendedName>
</protein>
<dbReference type="Gene3D" id="2.60.40.1910">
    <property type="match status" value="2"/>
</dbReference>
<keyword evidence="8" id="KW-0482">Metalloprotease</keyword>
<dbReference type="GO" id="GO:0070006">
    <property type="term" value="F:metalloaminopeptidase activity"/>
    <property type="evidence" value="ECO:0007669"/>
    <property type="project" value="TreeGrafter"/>
</dbReference>
<feature type="domain" description="ERAP1-like C-terminal" evidence="17">
    <location>
        <begin position="1563"/>
        <end position="1857"/>
    </location>
</feature>
<feature type="transmembrane region" description="Helical" evidence="14">
    <location>
        <begin position="1907"/>
        <end position="1927"/>
    </location>
</feature>
<comment type="caution">
    <text evidence="19">The sequence shown here is derived from an EMBL/GenBank/DDBJ whole genome shotgun (WGS) entry which is preliminary data.</text>
</comment>
<organism evidence="19 20">
    <name type="scientific">Spodoptera exigua</name>
    <name type="common">Beet armyworm</name>
    <name type="synonym">Noctua fulgens</name>
    <dbReference type="NCBI Taxonomy" id="7107"/>
    <lineage>
        <taxon>Eukaryota</taxon>
        <taxon>Metazoa</taxon>
        <taxon>Ecdysozoa</taxon>
        <taxon>Arthropoda</taxon>
        <taxon>Hexapoda</taxon>
        <taxon>Insecta</taxon>
        <taxon>Pterygota</taxon>
        <taxon>Neoptera</taxon>
        <taxon>Endopterygota</taxon>
        <taxon>Lepidoptera</taxon>
        <taxon>Glossata</taxon>
        <taxon>Ditrysia</taxon>
        <taxon>Noctuoidea</taxon>
        <taxon>Noctuidae</taxon>
        <taxon>Amphipyrinae</taxon>
        <taxon>Spodoptera</taxon>
    </lineage>
</organism>
<evidence type="ECO:0000256" key="14">
    <source>
        <dbReference type="SAM" id="Phobius"/>
    </source>
</evidence>
<dbReference type="GO" id="GO:0006508">
    <property type="term" value="P:proteolysis"/>
    <property type="evidence" value="ECO:0007669"/>
    <property type="project" value="UniProtKB-KW"/>
</dbReference>
<keyword evidence="14" id="KW-0472">Membrane</keyword>
<dbReference type="Gene3D" id="2.60.40.1730">
    <property type="entry name" value="tricorn interacting facor f3 domain"/>
    <property type="match status" value="2"/>
</dbReference>
<dbReference type="InterPro" id="IPR034016">
    <property type="entry name" value="M1_APN-typ"/>
</dbReference>
<keyword evidence="20" id="KW-1185">Reference proteome</keyword>
<evidence type="ECO:0000256" key="11">
    <source>
        <dbReference type="PIRSR" id="PIRSR634016-3"/>
    </source>
</evidence>
<name>A0A835L3V5_SPOEX</name>
<evidence type="ECO:0000256" key="13">
    <source>
        <dbReference type="SAM" id="MobiDB-lite"/>
    </source>
</evidence>
<feature type="domain" description="Peptidase M1 membrane alanine aminopeptidase" evidence="16">
    <location>
        <begin position="360"/>
        <end position="464"/>
    </location>
</feature>
<evidence type="ECO:0000256" key="9">
    <source>
        <dbReference type="ARBA" id="ARBA00023288"/>
    </source>
</evidence>
<evidence type="ECO:0000256" key="10">
    <source>
        <dbReference type="PIRSR" id="PIRSR634016-1"/>
    </source>
</evidence>
<feature type="site" description="Transition state stabilizer" evidence="12">
    <location>
        <position position="1417"/>
    </location>
</feature>
<evidence type="ECO:0000256" key="12">
    <source>
        <dbReference type="PIRSR" id="PIRSR634016-4"/>
    </source>
</evidence>
<dbReference type="InterPro" id="IPR050344">
    <property type="entry name" value="Peptidase_M1_aminopeptidases"/>
</dbReference>
<evidence type="ECO:0000259" key="18">
    <source>
        <dbReference type="Pfam" id="PF17900"/>
    </source>
</evidence>
<dbReference type="FunFam" id="1.10.390.10:FF:000019">
    <property type="entry name" value="Aminopeptidase"/>
    <property type="match status" value="1"/>
</dbReference>
<sequence>MESANRWFSLILGVIVLQSVLAFGPIDVTDAEWIEYMNLMSNSNYRLGTETEPINYKVKLTPNLVSFTFEGEVIIQVRVTSQNPVNEIILHCNSLTISSVSVTLPSQTQNLATGNTFQCEDGTDFLRIPTSIQLTSNIEYVVVTMSFTGVLTNTMRGFYRSWYYDSTMQKRWMATTQFQPGHARQAFPCYDEPRFKATFDITLVRDNNAQSKPSISNMPIKDTDSTVTGKIAETFYTTPKMSTYLLAFIVSDYIPVAVGTTPQRPFTIYARDNIKDTGKYSLEVGEKLLNLMEEYTAFPYYGMDDHMEMKQAAIPDFSAGAMENWGLLTYSLFIFDNIVGALCEAHQKSSSSQKVTYMFYAEPEMGFPTRFIVEQLQVSLLSDSFASAHPLTNPDVSDKDSVRAHFSTITYAKGASILRMTQHLLGEETYQKGLQAYLKDRKYNTAEPEDLFRNLDANAGNSLASYEGMTISRYFKSWSEKAGHPLLTVNIDHASGRMTVGQHQFDINNGVSSNNGLWDIPLTWTRAGAPDFNNLKPSEFLSGPLKIIDRFYRVNYDQATWTLITQALRSNNRAVIHEYNRAQYAPWIAAITGYNFALRRLAHDNIALQSLKDIIFASSTAVVQRLGFIEGTNGNFMDDLLRMHVMTFLCNAGHEQCSNVATQRFQAWRQNGDRIPPNMRPWVYCGGLRNGNEADFDFFWRRYLDENLSNEKVVMLGAAGCTGNTVALHKFLDVIVSTPSINEDEDIRPQDYSAAISSAVTSNEANTMKVIEWLMNHPQHLDTANGISLLSTATSRLLTQSDILRVETWLNTATQLKAEAIQAARAGIATSTANIQWYQRRQHEFKAYFDTGYFEEGFEVPPSSSTTTEATPSTPEDTPSTPEDTPSTPGDTTSDATITDEPGPSSTEPTTTAEPGSANIASLSFFTLIITVIINMGQSHIVIDTLPETDEEDEISGTKMLVPALFCVLLGFAVAIPPEDFRSNLEFFDYSSNVAEPAYRLVNNVYPTDVKVNLDNINLEEARFTGSVEMIVISITKTITKQLASRSKMFKTNVRENDLHQISMHQNNLIITRISVVNNTNGENVQMRSPSPFTQDSYYELLHLHFALPLVAGSYTINIDYTGTINRNPLDRGFYRGYYYYENTLRYYATTQFQPYHARKAFPCFDEPQFKSRYTISITRPRTLGPSYSNMAISSTEDLGNSIRETFYPTPIISAYLVAFHVSDFVPTTVTTTNRRPFSIISRQGVTEQHSYAAEIGVEITNQLDDYLGIEYHEMGQGQIMKNDHIALPDFPSGAMENWGMVNYREAYLLYDPANTNLINKIFIATIMAHELGHKWFGNLVTCFWWSNLWLNESFASYFEYFAAHWADPHLELADQFVVDYVHSALNADASPSATPMNWTNVEDNPTITAHFSTTSYAKGASVLRMLEHLVGARNFRNALRHYLKDNAYGIGTPVLMYRAFEKAIAEDYAFQRDFPEADIGAVFDSWVQNRGSPVVMVNRTASTGGIVVTQRRYQLSGTIPDQMWQIPLSWTEQRHLDFSSTKPKAILSTPSAPYPSEAGDNFVIFNIQQSGLYRVNYDDDNWKAIASYLNSNNRERIHKLNRAQIVNDVLHFIRSEDIDKTLGFEVLDFLRSETDYYVWNGALTQLEWIRRRFEHSPRAHAAFTSYLCGLMNNVINHLGYDERPNDSTSTILNRIQILNFACNIGHSGCISNSLEKWNNFKENNVAVPVNLRRHVYCTGLREGDRSDYDLLFNTYNSSQNTADMVVMLRALACTKDQEALTHYLQQSMHSDLIRIHDRTNAFSFALQGNLENVQFVIRFLQSNYITIRNTMEIYGGEARLNICINAVAAFLNTFEAITERWMYDSQIGLGGSFNVAVGVVNSAMANLEWGANTSLEIFNFVSTRGASSAIFASSFLILAAMLIQLLR</sequence>
<dbReference type="GO" id="GO:0005886">
    <property type="term" value="C:plasma membrane"/>
    <property type="evidence" value="ECO:0007669"/>
    <property type="project" value="UniProtKB-SubCell"/>
</dbReference>
<keyword evidence="4" id="KW-0645">Protease</keyword>
<keyword evidence="3" id="KW-0336">GPI-anchor</keyword>
<keyword evidence="14" id="KW-0812">Transmembrane</keyword>
<keyword evidence="15" id="KW-0732">Signal</keyword>
<dbReference type="PRINTS" id="PR00756">
    <property type="entry name" value="ALADIPTASE"/>
</dbReference>
<dbReference type="GO" id="GO:0043171">
    <property type="term" value="P:peptide catabolic process"/>
    <property type="evidence" value="ECO:0007669"/>
    <property type="project" value="TreeGrafter"/>
</dbReference>
<evidence type="ECO:0000256" key="3">
    <source>
        <dbReference type="ARBA" id="ARBA00022622"/>
    </source>
</evidence>
<dbReference type="GO" id="GO:0008270">
    <property type="term" value="F:zinc ion binding"/>
    <property type="evidence" value="ECO:0007669"/>
    <property type="project" value="InterPro"/>
</dbReference>
<evidence type="ECO:0008006" key="21">
    <source>
        <dbReference type="Google" id="ProtNLM"/>
    </source>
</evidence>
<feature type="binding site" evidence="11">
    <location>
        <position position="1353"/>
    </location>
    <ligand>
        <name>Zn(2+)</name>
        <dbReference type="ChEBI" id="CHEBI:29105"/>
        <note>catalytic</note>
    </ligand>
</feature>
<dbReference type="GO" id="GO:0005737">
    <property type="term" value="C:cytoplasm"/>
    <property type="evidence" value="ECO:0007669"/>
    <property type="project" value="TreeGrafter"/>
</dbReference>
<feature type="domain" description="Peptidase M1 membrane alanine aminopeptidase" evidence="16">
    <location>
        <begin position="1252"/>
        <end position="1487"/>
    </location>
</feature>
<keyword evidence="6" id="KW-0378">Hydrolase</keyword>
<dbReference type="Pfam" id="PF17900">
    <property type="entry name" value="Peptidase_M1_N"/>
    <property type="match status" value="2"/>
</dbReference>
<feature type="signal peptide" evidence="15">
    <location>
        <begin position="1"/>
        <end position="22"/>
    </location>
</feature>
<keyword evidence="7 11" id="KW-0862">Zinc</keyword>
<dbReference type="EMBL" id="JACKWZ010000147">
    <property type="protein sequence ID" value="KAF9413926.1"/>
    <property type="molecule type" value="Genomic_DNA"/>
</dbReference>
<dbReference type="CDD" id="cd09601">
    <property type="entry name" value="M1_APN-Q_like"/>
    <property type="match status" value="2"/>
</dbReference>
<dbReference type="GO" id="GO:0042277">
    <property type="term" value="F:peptide binding"/>
    <property type="evidence" value="ECO:0007669"/>
    <property type="project" value="TreeGrafter"/>
</dbReference>
<feature type="domain" description="Aminopeptidase N-like N-terminal" evidence="18">
    <location>
        <begin position="1051"/>
        <end position="1217"/>
    </location>
</feature>
<gene>
    <name evidence="19" type="ORF">HW555_008016</name>
</gene>
<evidence type="ECO:0000259" key="17">
    <source>
        <dbReference type="Pfam" id="PF11838"/>
    </source>
</evidence>
<feature type="compositionally biased region" description="Low complexity" evidence="13">
    <location>
        <begin position="861"/>
        <end position="916"/>
    </location>
</feature>
<feature type="active site" description="Proton acceptor" evidence="10">
    <location>
        <position position="1331"/>
    </location>
</feature>
<evidence type="ECO:0000256" key="4">
    <source>
        <dbReference type="ARBA" id="ARBA00022670"/>
    </source>
</evidence>
<evidence type="ECO:0000313" key="20">
    <source>
        <dbReference type="Proteomes" id="UP000648187"/>
    </source>
</evidence>
<dbReference type="GO" id="GO:0098552">
    <property type="term" value="C:side of membrane"/>
    <property type="evidence" value="ECO:0007669"/>
    <property type="project" value="UniProtKB-KW"/>
</dbReference>
<reference evidence="19" key="1">
    <citation type="submission" date="2020-08" db="EMBL/GenBank/DDBJ databases">
        <title>Spodoptera exigua strain:BAW_Kor-Di-RS1 Genome sequencing and assembly.</title>
        <authorList>
            <person name="Kim J."/>
            <person name="Nam H.Y."/>
            <person name="Kwon M."/>
            <person name="Choi J.H."/>
            <person name="Cho S.R."/>
            <person name="Kim G.-H."/>
        </authorList>
    </citation>
    <scope>NUCLEOTIDE SEQUENCE</scope>
    <source>
        <strain evidence="19">BAW_Kor-Di-RS1</strain>
        <tissue evidence="19">Whole-body</tissue>
    </source>
</reference>
<feature type="binding site" evidence="11">
    <location>
        <position position="1330"/>
    </location>
    <ligand>
        <name>Zn(2+)</name>
        <dbReference type="ChEBI" id="CHEBI:29105"/>
        <note>catalytic</note>
    </ligand>
</feature>
<accession>A0A835L3V5</accession>
<feature type="domain" description="Peptidase M1 membrane alanine aminopeptidase" evidence="16">
    <location>
        <begin position="280"/>
        <end position="331"/>
    </location>
</feature>
<dbReference type="Pfam" id="PF11838">
    <property type="entry name" value="ERAP1_C"/>
    <property type="match status" value="2"/>
</dbReference>
<feature type="binding site" evidence="11">
    <location>
        <position position="1334"/>
    </location>
    <ligand>
        <name>Zn(2+)</name>
        <dbReference type="ChEBI" id="CHEBI:29105"/>
        <note>catalytic</note>
    </ligand>
</feature>
<evidence type="ECO:0000259" key="16">
    <source>
        <dbReference type="Pfam" id="PF01433"/>
    </source>
</evidence>
<dbReference type="InterPro" id="IPR027268">
    <property type="entry name" value="Peptidase_M4/M1_CTD_sf"/>
</dbReference>
<dbReference type="InterPro" id="IPR042097">
    <property type="entry name" value="Aminopeptidase_N-like_N_sf"/>
</dbReference>